<dbReference type="AlphaFoldDB" id="A0A9P5XWR8"/>
<evidence type="ECO:0000313" key="2">
    <source>
        <dbReference type="EMBL" id="KAF9456991.1"/>
    </source>
</evidence>
<feature type="transmembrane region" description="Helical" evidence="1">
    <location>
        <begin position="119"/>
        <end position="141"/>
    </location>
</feature>
<dbReference type="Proteomes" id="UP000807353">
    <property type="component" value="Unassembled WGS sequence"/>
</dbReference>
<reference evidence="2" key="1">
    <citation type="submission" date="2020-11" db="EMBL/GenBank/DDBJ databases">
        <authorList>
            <consortium name="DOE Joint Genome Institute"/>
            <person name="Ahrendt S."/>
            <person name="Riley R."/>
            <person name="Andreopoulos W."/>
            <person name="Labutti K."/>
            <person name="Pangilinan J."/>
            <person name="Ruiz-Duenas F.J."/>
            <person name="Barrasa J.M."/>
            <person name="Sanchez-Garcia M."/>
            <person name="Camarero S."/>
            <person name="Miyauchi S."/>
            <person name="Serrano A."/>
            <person name="Linde D."/>
            <person name="Babiker R."/>
            <person name="Drula E."/>
            <person name="Ayuso-Fernandez I."/>
            <person name="Pacheco R."/>
            <person name="Padilla G."/>
            <person name="Ferreira P."/>
            <person name="Barriuso J."/>
            <person name="Kellner H."/>
            <person name="Castanera R."/>
            <person name="Alfaro M."/>
            <person name="Ramirez L."/>
            <person name="Pisabarro A.G."/>
            <person name="Kuo A."/>
            <person name="Tritt A."/>
            <person name="Lipzen A."/>
            <person name="He G."/>
            <person name="Yan M."/>
            <person name="Ng V."/>
            <person name="Cullen D."/>
            <person name="Martin F."/>
            <person name="Rosso M.-N."/>
            <person name="Henrissat B."/>
            <person name="Hibbett D."/>
            <person name="Martinez A.T."/>
            <person name="Grigoriev I.V."/>
        </authorList>
    </citation>
    <scope>NUCLEOTIDE SEQUENCE</scope>
    <source>
        <strain evidence="2">CBS 247.69</strain>
    </source>
</reference>
<evidence type="ECO:0000256" key="1">
    <source>
        <dbReference type="SAM" id="Phobius"/>
    </source>
</evidence>
<keyword evidence="1" id="KW-1133">Transmembrane helix</keyword>
<feature type="transmembrane region" description="Helical" evidence="1">
    <location>
        <begin position="185"/>
        <end position="209"/>
    </location>
</feature>
<accession>A0A9P5XWR8</accession>
<keyword evidence="1" id="KW-0812">Transmembrane</keyword>
<organism evidence="2 3">
    <name type="scientific">Collybia nuda</name>
    <dbReference type="NCBI Taxonomy" id="64659"/>
    <lineage>
        <taxon>Eukaryota</taxon>
        <taxon>Fungi</taxon>
        <taxon>Dikarya</taxon>
        <taxon>Basidiomycota</taxon>
        <taxon>Agaricomycotina</taxon>
        <taxon>Agaricomycetes</taxon>
        <taxon>Agaricomycetidae</taxon>
        <taxon>Agaricales</taxon>
        <taxon>Tricholomatineae</taxon>
        <taxon>Clitocybaceae</taxon>
        <taxon>Collybia</taxon>
    </lineage>
</organism>
<keyword evidence="1" id="KW-0472">Membrane</keyword>
<evidence type="ECO:0000313" key="3">
    <source>
        <dbReference type="Proteomes" id="UP000807353"/>
    </source>
</evidence>
<sequence length="358" mass="39614">MLSVGQGNIQVRAHTVISDINENRVLECVVQTLTSNFLYGVFVDLFARATGSFWPTRTQRWMFVINSLTFVLSTIKEVTLVASTVIYIHSETSRSQKHSLGAGLPSFHSFLTNPSPNNIFSWIGCLEPTISNGIVIWRIYILFRHTKWLAAVLCVVLLGSAGSLLAFLVLVVKGADPSHNKTLKLYLIGMGLSLSTNISATIAISHVYWSHRKHLANFSKKTRPSQVEQILVLLVESGVVLTVTQALYPTLVIHLANGYRTPDIMFSLDGSPVTIASSRHATALNFSPPEHVEHGALQIGIPKSPPHVRTDSVRTAKIRTDSVWTPYTVRTESIQSARSPHGLGFGSHFIMKNYHTYK</sequence>
<feature type="transmembrane region" description="Helical" evidence="1">
    <location>
        <begin position="63"/>
        <end position="88"/>
    </location>
</feature>
<comment type="caution">
    <text evidence="2">The sequence shown here is derived from an EMBL/GenBank/DDBJ whole genome shotgun (WGS) entry which is preliminary data.</text>
</comment>
<proteinExistence type="predicted"/>
<feature type="transmembrane region" description="Helical" evidence="1">
    <location>
        <begin position="230"/>
        <end position="248"/>
    </location>
</feature>
<name>A0A9P5XWR8_9AGAR</name>
<keyword evidence="3" id="KW-1185">Reference proteome</keyword>
<gene>
    <name evidence="2" type="ORF">BDZ94DRAFT_1241109</name>
</gene>
<protein>
    <submittedName>
        <fullName evidence="2">Uncharacterized protein</fullName>
    </submittedName>
</protein>
<feature type="transmembrane region" description="Helical" evidence="1">
    <location>
        <begin position="148"/>
        <end position="173"/>
    </location>
</feature>
<dbReference type="EMBL" id="MU150392">
    <property type="protein sequence ID" value="KAF9456991.1"/>
    <property type="molecule type" value="Genomic_DNA"/>
</dbReference>